<proteinExistence type="inferred from homology"/>
<dbReference type="Pfam" id="PF00593">
    <property type="entry name" value="TonB_dep_Rec_b-barrel"/>
    <property type="match status" value="1"/>
</dbReference>
<dbReference type="GO" id="GO:0044718">
    <property type="term" value="P:siderophore transmembrane transport"/>
    <property type="evidence" value="ECO:0007669"/>
    <property type="project" value="TreeGrafter"/>
</dbReference>
<dbReference type="Pfam" id="PF07715">
    <property type="entry name" value="Plug"/>
    <property type="match status" value="1"/>
</dbReference>
<feature type="compositionally biased region" description="Basic residues" evidence="12">
    <location>
        <begin position="61"/>
        <end position="77"/>
    </location>
</feature>
<evidence type="ECO:0000256" key="12">
    <source>
        <dbReference type="SAM" id="MobiDB-lite"/>
    </source>
</evidence>
<evidence type="ECO:0000256" key="11">
    <source>
        <dbReference type="RuleBase" id="RU003357"/>
    </source>
</evidence>
<keyword evidence="17" id="KW-1185">Reference proteome</keyword>
<dbReference type="Gene3D" id="2.170.130.10">
    <property type="entry name" value="TonB-dependent receptor, plug domain"/>
    <property type="match status" value="1"/>
</dbReference>
<keyword evidence="7 10" id="KW-0472">Membrane</keyword>
<keyword evidence="8" id="KW-0675">Receptor</keyword>
<dbReference type="PROSITE" id="PS52016">
    <property type="entry name" value="TONB_DEPENDENT_REC_3"/>
    <property type="match status" value="1"/>
</dbReference>
<dbReference type="STRING" id="29421.B2M20_11890"/>
<dbReference type="InterPro" id="IPR000531">
    <property type="entry name" value="Beta-barrel_TonB"/>
</dbReference>
<evidence type="ECO:0000256" key="6">
    <source>
        <dbReference type="ARBA" id="ARBA00023077"/>
    </source>
</evidence>
<dbReference type="GO" id="GO:0015344">
    <property type="term" value="F:siderophore uptake transmembrane transporter activity"/>
    <property type="evidence" value="ECO:0007669"/>
    <property type="project" value="TreeGrafter"/>
</dbReference>
<dbReference type="SUPFAM" id="SSF56935">
    <property type="entry name" value="Porins"/>
    <property type="match status" value="1"/>
</dbReference>
<gene>
    <name evidence="16" type="ORF">B2M20_11890</name>
</gene>
<dbReference type="PANTHER" id="PTHR30069">
    <property type="entry name" value="TONB-DEPENDENT OUTER MEMBRANE RECEPTOR"/>
    <property type="match status" value="1"/>
</dbReference>
<evidence type="ECO:0000256" key="8">
    <source>
        <dbReference type="ARBA" id="ARBA00023170"/>
    </source>
</evidence>
<evidence type="ECO:0000313" key="16">
    <source>
        <dbReference type="EMBL" id="OPH82486.1"/>
    </source>
</evidence>
<protein>
    <submittedName>
        <fullName evidence="16">Ligand-gated channel protein</fullName>
    </submittedName>
</protein>
<reference evidence="16 17" key="1">
    <citation type="submission" date="2017-02" db="EMBL/GenBank/DDBJ databases">
        <title>Genome sequence of the nitrite-oxidizing bacterium Nitrobacter vulgaris strain Ab1.</title>
        <authorList>
            <person name="Mellbye B.L."/>
            <person name="Davis E.W."/>
            <person name="Spieck E."/>
            <person name="Chang J.H."/>
            <person name="Bottomley P.J."/>
            <person name="Sayavedra-Soto L.A."/>
        </authorList>
    </citation>
    <scope>NUCLEOTIDE SEQUENCE [LARGE SCALE GENOMIC DNA]</scope>
    <source>
        <strain evidence="16 17">Ab1</strain>
    </source>
</reference>
<feature type="domain" description="TonB-dependent receptor plug" evidence="15">
    <location>
        <begin position="105"/>
        <end position="213"/>
    </location>
</feature>
<feature type="domain" description="TonB-dependent receptor-like beta-barrel" evidence="14">
    <location>
        <begin position="247"/>
        <end position="664"/>
    </location>
</feature>
<dbReference type="Proteomes" id="UP000189940">
    <property type="component" value="Unassembled WGS sequence"/>
</dbReference>
<evidence type="ECO:0000256" key="7">
    <source>
        <dbReference type="ARBA" id="ARBA00023136"/>
    </source>
</evidence>
<keyword evidence="5 13" id="KW-0732">Signal</keyword>
<dbReference type="OrthoDB" id="9760333at2"/>
<keyword evidence="6 11" id="KW-0798">TonB box</keyword>
<comment type="subcellular location">
    <subcellularLocation>
        <location evidence="1 10">Cell outer membrane</location>
        <topology evidence="1 10">Multi-pass membrane protein</topology>
    </subcellularLocation>
</comment>
<organism evidence="16 17">
    <name type="scientific">Nitrobacter vulgaris</name>
    <dbReference type="NCBI Taxonomy" id="29421"/>
    <lineage>
        <taxon>Bacteria</taxon>
        <taxon>Pseudomonadati</taxon>
        <taxon>Pseudomonadota</taxon>
        <taxon>Alphaproteobacteria</taxon>
        <taxon>Hyphomicrobiales</taxon>
        <taxon>Nitrobacteraceae</taxon>
        <taxon>Nitrobacter</taxon>
    </lineage>
</organism>
<dbReference type="InterPro" id="IPR037066">
    <property type="entry name" value="Plug_dom_sf"/>
</dbReference>
<comment type="caution">
    <text evidence="16">The sequence shown here is derived from an EMBL/GenBank/DDBJ whole genome shotgun (WGS) entry which is preliminary data.</text>
</comment>
<keyword evidence="2 10" id="KW-0813">Transport</keyword>
<keyword evidence="3 10" id="KW-1134">Transmembrane beta strand</keyword>
<evidence type="ECO:0000256" key="2">
    <source>
        <dbReference type="ARBA" id="ARBA00022448"/>
    </source>
</evidence>
<evidence type="ECO:0000256" key="1">
    <source>
        <dbReference type="ARBA" id="ARBA00004571"/>
    </source>
</evidence>
<name>A0A1V4HX00_NITVU</name>
<evidence type="ECO:0000256" key="4">
    <source>
        <dbReference type="ARBA" id="ARBA00022692"/>
    </source>
</evidence>
<evidence type="ECO:0000259" key="14">
    <source>
        <dbReference type="Pfam" id="PF00593"/>
    </source>
</evidence>
<dbReference type="InterPro" id="IPR039426">
    <property type="entry name" value="TonB-dep_rcpt-like"/>
</dbReference>
<evidence type="ECO:0000259" key="15">
    <source>
        <dbReference type="Pfam" id="PF07715"/>
    </source>
</evidence>
<feature type="chain" id="PRO_5013161150" evidence="13">
    <location>
        <begin position="22"/>
        <end position="694"/>
    </location>
</feature>
<evidence type="ECO:0000256" key="13">
    <source>
        <dbReference type="SAM" id="SignalP"/>
    </source>
</evidence>
<keyword evidence="4 10" id="KW-0812">Transmembrane</keyword>
<sequence>MSASSLSGVYRRSLLASTVLASLGSVGLTTPSCAQQSASPNLLPPIRIAPPPDRTTDSRPPSHRAASRSRRVARSAPRHPPVTETPVPGTMGSTVVSPTGVVTPARQLASSITIVTEKDIQTQQYRTVPDILRTAPGLNVLQAGGPGAQTSVFMRGTNANHTKVILDGIDIGDPGNANGAFDYAHLLAADIQQMEILRGPQSGLYGSDAIGGVISIITKKGEGPPRATASIESGSFKTFNQTLGLSGSEKNFNYAVNVAHLHAGDVPVTPPELLPPGRQAIGNNYDNMTYSTKLGVDLNENLTVNSVVRYTDAMLLFTGDGGFPSTPNATQSTHAVQQLFNREEAVWSLFDGRVQSYFGVNYTNSRGYDAGPGSPVTTTTGERLKFDWRTVAEIARDNHLVFGAEHQTDRIDTTDLAAKNGNKAGFIELQSALANRLFLVANVRQDSNDLFGERMTYRVAPAIIVPITETKLKASYGTGFKAPSLSQLFRDFPTFNFFANRNLKPEDSRGYDAGFEQPLFNDRVRFGSTYFHNDITNLIDYNATFTSLVNVNSATTEGTETFVSAQITERFGIRADYTFTRAVNAATGMQLLRRPKEKWSATATWLPLDALTLSATVLRVNDWIDVTRDGSISGIVAPGYTLVNLRGDYAVNDQVKVFGRIDNLFDARYQNPTGFLAPGLAIFGGIRVASYGVR</sequence>
<dbReference type="Gene3D" id="2.40.170.20">
    <property type="entry name" value="TonB-dependent receptor, beta-barrel domain"/>
    <property type="match status" value="1"/>
</dbReference>
<evidence type="ECO:0000256" key="5">
    <source>
        <dbReference type="ARBA" id="ARBA00022729"/>
    </source>
</evidence>
<dbReference type="InterPro" id="IPR012910">
    <property type="entry name" value="Plug_dom"/>
</dbReference>
<evidence type="ECO:0000256" key="10">
    <source>
        <dbReference type="PROSITE-ProRule" id="PRU01360"/>
    </source>
</evidence>
<evidence type="ECO:0000256" key="9">
    <source>
        <dbReference type="ARBA" id="ARBA00023237"/>
    </source>
</evidence>
<accession>A0A1V4HX00</accession>
<dbReference type="GO" id="GO:0009279">
    <property type="term" value="C:cell outer membrane"/>
    <property type="evidence" value="ECO:0007669"/>
    <property type="project" value="UniProtKB-SubCell"/>
</dbReference>
<feature type="signal peptide" evidence="13">
    <location>
        <begin position="1"/>
        <end position="21"/>
    </location>
</feature>
<feature type="region of interest" description="Disordered" evidence="12">
    <location>
        <begin position="32"/>
        <end position="94"/>
    </location>
</feature>
<dbReference type="AlphaFoldDB" id="A0A1V4HX00"/>
<evidence type="ECO:0000256" key="3">
    <source>
        <dbReference type="ARBA" id="ARBA00022452"/>
    </source>
</evidence>
<keyword evidence="9 10" id="KW-0998">Cell outer membrane</keyword>
<dbReference type="EMBL" id="MWPQ01000044">
    <property type="protein sequence ID" value="OPH82486.1"/>
    <property type="molecule type" value="Genomic_DNA"/>
</dbReference>
<evidence type="ECO:0000313" key="17">
    <source>
        <dbReference type="Proteomes" id="UP000189940"/>
    </source>
</evidence>
<dbReference type="InterPro" id="IPR036942">
    <property type="entry name" value="Beta-barrel_TonB_sf"/>
</dbReference>
<dbReference type="PANTHER" id="PTHR30069:SF29">
    <property type="entry name" value="HEMOGLOBIN AND HEMOGLOBIN-HAPTOGLOBIN-BINDING PROTEIN 1-RELATED"/>
    <property type="match status" value="1"/>
</dbReference>
<dbReference type="CDD" id="cd01347">
    <property type="entry name" value="ligand_gated_channel"/>
    <property type="match status" value="1"/>
</dbReference>
<comment type="similarity">
    <text evidence="10 11">Belongs to the TonB-dependent receptor family.</text>
</comment>
<dbReference type="RefSeq" id="WP_079447257.1">
    <property type="nucleotide sequence ID" value="NZ_MWPQ01000044.1"/>
</dbReference>